<proteinExistence type="predicted"/>
<dbReference type="EMBL" id="JAKWBI020000118">
    <property type="protein sequence ID" value="KAJ2902263.1"/>
    <property type="molecule type" value="Genomic_DNA"/>
</dbReference>
<gene>
    <name evidence="1" type="ORF">MKZ38_000804</name>
</gene>
<dbReference type="AlphaFoldDB" id="A0AAD5RSF9"/>
<organism evidence="1 2">
    <name type="scientific">Zalerion maritima</name>
    <dbReference type="NCBI Taxonomy" id="339359"/>
    <lineage>
        <taxon>Eukaryota</taxon>
        <taxon>Fungi</taxon>
        <taxon>Dikarya</taxon>
        <taxon>Ascomycota</taxon>
        <taxon>Pezizomycotina</taxon>
        <taxon>Sordariomycetes</taxon>
        <taxon>Lulworthiomycetidae</taxon>
        <taxon>Lulworthiales</taxon>
        <taxon>Lulworthiaceae</taxon>
        <taxon>Zalerion</taxon>
    </lineage>
</organism>
<protein>
    <submittedName>
        <fullName evidence="1">Uncharacterized protein</fullName>
    </submittedName>
</protein>
<evidence type="ECO:0000313" key="2">
    <source>
        <dbReference type="Proteomes" id="UP001201980"/>
    </source>
</evidence>
<comment type="caution">
    <text evidence="1">The sequence shown here is derived from an EMBL/GenBank/DDBJ whole genome shotgun (WGS) entry which is preliminary data.</text>
</comment>
<name>A0AAD5RSF9_9PEZI</name>
<keyword evidence="2" id="KW-1185">Reference proteome</keyword>
<accession>A0AAD5RSF9</accession>
<reference evidence="1" key="1">
    <citation type="submission" date="2022-07" db="EMBL/GenBank/DDBJ databases">
        <title>Draft genome sequence of Zalerion maritima ATCC 34329, a (micro)plastics degrading marine fungus.</title>
        <authorList>
            <person name="Paco A."/>
            <person name="Goncalves M.F.M."/>
            <person name="Rocha-Santos T.A.P."/>
            <person name="Alves A."/>
        </authorList>
    </citation>
    <scope>NUCLEOTIDE SEQUENCE</scope>
    <source>
        <strain evidence="1">ATCC 34329</strain>
    </source>
</reference>
<dbReference type="Proteomes" id="UP001201980">
    <property type="component" value="Unassembled WGS sequence"/>
</dbReference>
<sequence>MNAGSSNDEDSNQQFVLVGAVFGIGDAPKAIFGFRCAPPTAVMPGQEKPSLQSIYIGSMCVVHEDLMDGLYGDVRSPVNTETGEVEVAQESIEMAVEEFFDMHR</sequence>
<evidence type="ECO:0000313" key="1">
    <source>
        <dbReference type="EMBL" id="KAJ2902263.1"/>
    </source>
</evidence>